<feature type="compositionally biased region" description="Basic and acidic residues" evidence="1">
    <location>
        <begin position="1"/>
        <end position="10"/>
    </location>
</feature>
<feature type="non-terminal residue" evidence="3">
    <location>
        <position position="318"/>
    </location>
</feature>
<accession>A0A1E1W255</accession>
<evidence type="ECO:0000313" key="3">
    <source>
        <dbReference type="EMBL" id="JAT81066.1"/>
    </source>
</evidence>
<dbReference type="PANTHER" id="PTHR21483:SF18">
    <property type="entry name" value="RNA POLYMERASE II-ASSOCIATED PROTEIN 1"/>
    <property type="match status" value="1"/>
</dbReference>
<dbReference type="PANTHER" id="PTHR21483">
    <property type="entry name" value="RNA POLYMERASE II-ASSOCIATED PROTEIN 1"/>
    <property type="match status" value="1"/>
</dbReference>
<feature type="region of interest" description="Disordered" evidence="1">
    <location>
        <begin position="1"/>
        <end position="35"/>
    </location>
</feature>
<name>A0A1E1W255_PECGO</name>
<reference evidence="3" key="1">
    <citation type="submission" date="2015-09" db="EMBL/GenBank/DDBJ databases">
        <title>De novo assembly of Pectinophora gossypiella (Pink Bollworm) gut transcriptome.</title>
        <authorList>
            <person name="Tassone E.E."/>
        </authorList>
    </citation>
    <scope>NUCLEOTIDE SEQUENCE</scope>
</reference>
<dbReference type="GO" id="GO:0006366">
    <property type="term" value="P:transcription by RNA polymerase II"/>
    <property type="evidence" value="ECO:0007669"/>
    <property type="project" value="InterPro"/>
</dbReference>
<gene>
    <name evidence="3" type="ORF">g.17584</name>
</gene>
<evidence type="ECO:0000256" key="1">
    <source>
        <dbReference type="SAM" id="MobiDB-lite"/>
    </source>
</evidence>
<feature type="non-terminal residue" evidence="3">
    <location>
        <position position="1"/>
    </location>
</feature>
<dbReference type="OrthoDB" id="348201at2759"/>
<dbReference type="InterPro" id="IPR039913">
    <property type="entry name" value="RPAP1/Rba50"/>
</dbReference>
<organism evidence="3">
    <name type="scientific">Pectinophora gossypiella</name>
    <name type="common">Cotton pink bollworm</name>
    <name type="synonym">Depressaria gossypiella</name>
    <dbReference type="NCBI Taxonomy" id="13191"/>
    <lineage>
        <taxon>Eukaryota</taxon>
        <taxon>Metazoa</taxon>
        <taxon>Ecdysozoa</taxon>
        <taxon>Arthropoda</taxon>
        <taxon>Hexapoda</taxon>
        <taxon>Insecta</taxon>
        <taxon>Pterygota</taxon>
        <taxon>Neoptera</taxon>
        <taxon>Endopterygota</taxon>
        <taxon>Lepidoptera</taxon>
        <taxon>Glossata</taxon>
        <taxon>Ditrysia</taxon>
        <taxon>Gelechioidea</taxon>
        <taxon>Gelechiidae</taxon>
        <taxon>Apatetrinae</taxon>
        <taxon>Pectinophora</taxon>
    </lineage>
</organism>
<dbReference type="AlphaFoldDB" id="A0A1E1W255"/>
<protein>
    <recommendedName>
        <fullName evidence="2">RPAP1 N-terminal domain-containing protein</fullName>
    </recommendedName>
</protein>
<sequence>VNLRPPEPKHQASTSKTGTRKPSKYAQSKGLKNHSEKVIINQTSTGSVMGDVLEKNLEETPKESEPEVEDDKVYYPKVLPSLLGNIIEKNLDQIVDLSIPFPSEGFPVATKRDLSIRPGKKSIEAQAAKKMKQVSSEMDIDEPSSSHPAKDNNTSMNLPEKSYLVTSKDAADIHNDNIKILSKMTEIEILEEQQKLLSSLDPKLVAFIKARRQENVVKDVAEKMDTTESTQLPAVDLVHNDSLWENDVLSHPNVDKWLHCDSLEKDKLEWMKGIEESKNLKADQPYEARFNFKGYLLPYSMEYNEENKTLFHHGNEPH</sequence>
<dbReference type="Pfam" id="PF08621">
    <property type="entry name" value="RPAP1_N"/>
    <property type="match status" value="1"/>
</dbReference>
<dbReference type="EMBL" id="GDQN01009988">
    <property type="protein sequence ID" value="JAT81066.1"/>
    <property type="molecule type" value="Transcribed_RNA"/>
</dbReference>
<feature type="compositionally biased region" description="Polar residues" evidence="1">
    <location>
        <begin position="143"/>
        <end position="157"/>
    </location>
</feature>
<evidence type="ECO:0000259" key="2">
    <source>
        <dbReference type="Pfam" id="PF08621"/>
    </source>
</evidence>
<dbReference type="InterPro" id="IPR013930">
    <property type="entry name" value="RPAP1_N"/>
</dbReference>
<proteinExistence type="predicted"/>
<feature type="domain" description="RPAP1 N-terminal" evidence="2">
    <location>
        <begin position="172"/>
        <end position="214"/>
    </location>
</feature>
<feature type="region of interest" description="Disordered" evidence="1">
    <location>
        <begin position="130"/>
        <end position="157"/>
    </location>
</feature>